<keyword evidence="3" id="KW-0813">Transport</keyword>
<dbReference type="InterPro" id="IPR005024">
    <property type="entry name" value="Snf7_fam"/>
</dbReference>
<dbReference type="GO" id="GO:0000815">
    <property type="term" value="C:ESCRT III complex"/>
    <property type="evidence" value="ECO:0007669"/>
    <property type="project" value="TreeGrafter"/>
</dbReference>
<feature type="compositionally biased region" description="Acidic residues" evidence="7">
    <location>
        <begin position="289"/>
        <end position="299"/>
    </location>
</feature>
<comment type="similarity">
    <text evidence="2">Belongs to the SNF7 family.</text>
</comment>
<dbReference type="Proteomes" id="UP000781932">
    <property type="component" value="Unassembled WGS sequence"/>
</dbReference>
<dbReference type="GO" id="GO:0015031">
    <property type="term" value="P:protein transport"/>
    <property type="evidence" value="ECO:0007669"/>
    <property type="project" value="UniProtKB-KW"/>
</dbReference>
<evidence type="ECO:0000256" key="2">
    <source>
        <dbReference type="ARBA" id="ARBA00006190"/>
    </source>
</evidence>
<reference evidence="8" key="1">
    <citation type="submission" date="2020-03" db="EMBL/GenBank/DDBJ databases">
        <authorList>
            <person name="He L."/>
        </authorList>
    </citation>
    <scope>NUCLEOTIDE SEQUENCE</scope>
    <source>
        <strain evidence="8">CkLH20</strain>
    </source>
</reference>
<keyword evidence="9" id="KW-1185">Reference proteome</keyword>
<dbReference type="PANTHER" id="PTHR22761:SF5">
    <property type="entry name" value="CHARGED MULTIVESICULAR BODY PROTEIN 6"/>
    <property type="match status" value="1"/>
</dbReference>
<name>A0A9P6HXJ8_9PEZI</name>
<keyword evidence="4" id="KW-0967">Endosome</keyword>
<evidence type="ECO:0000313" key="8">
    <source>
        <dbReference type="EMBL" id="KAF9870126.1"/>
    </source>
</evidence>
<dbReference type="OrthoDB" id="441172at2759"/>
<evidence type="ECO:0000256" key="6">
    <source>
        <dbReference type="ARBA" id="ARBA00023136"/>
    </source>
</evidence>
<keyword evidence="6" id="KW-0472">Membrane</keyword>
<feature type="region of interest" description="Disordered" evidence="7">
    <location>
        <begin position="268"/>
        <end position="312"/>
    </location>
</feature>
<dbReference type="RefSeq" id="XP_038739587.1">
    <property type="nucleotide sequence ID" value="XM_038895073.1"/>
</dbReference>
<evidence type="ECO:0000256" key="3">
    <source>
        <dbReference type="ARBA" id="ARBA00022448"/>
    </source>
</evidence>
<reference evidence="8" key="2">
    <citation type="submission" date="2020-11" db="EMBL/GenBank/DDBJ databases">
        <title>Whole genome sequencing of Colletotrichum sp.</title>
        <authorList>
            <person name="Li H."/>
        </authorList>
    </citation>
    <scope>NUCLEOTIDE SEQUENCE</scope>
    <source>
        <strain evidence="8">CkLH20</strain>
    </source>
</reference>
<proteinExistence type="inferred from homology"/>
<feature type="compositionally biased region" description="Polar residues" evidence="7">
    <location>
        <begin position="38"/>
        <end position="49"/>
    </location>
</feature>
<evidence type="ECO:0000313" key="9">
    <source>
        <dbReference type="Proteomes" id="UP000781932"/>
    </source>
</evidence>
<accession>A0A9P6HXJ8</accession>
<dbReference type="GO" id="GO:0006900">
    <property type="term" value="P:vesicle budding from membrane"/>
    <property type="evidence" value="ECO:0007669"/>
    <property type="project" value="TreeGrafter"/>
</dbReference>
<dbReference type="GO" id="GO:0005771">
    <property type="term" value="C:multivesicular body"/>
    <property type="evidence" value="ECO:0007669"/>
    <property type="project" value="TreeGrafter"/>
</dbReference>
<dbReference type="EMBL" id="JAATWM020000058">
    <property type="protein sequence ID" value="KAF9870126.1"/>
    <property type="molecule type" value="Genomic_DNA"/>
</dbReference>
<gene>
    <name evidence="8" type="ORF">CkaCkLH20_12360</name>
</gene>
<feature type="region of interest" description="Disordered" evidence="7">
    <location>
        <begin position="21"/>
        <end position="67"/>
    </location>
</feature>
<dbReference type="AlphaFoldDB" id="A0A9P6HXJ8"/>
<dbReference type="GeneID" id="62168147"/>
<keyword evidence="5" id="KW-0653">Protein transport</keyword>
<evidence type="ECO:0000256" key="7">
    <source>
        <dbReference type="SAM" id="MobiDB-lite"/>
    </source>
</evidence>
<comment type="subcellular location">
    <subcellularLocation>
        <location evidence="1">Endosome membrane</location>
    </subcellularLocation>
</comment>
<comment type="caution">
    <text evidence="8">The sequence shown here is derived from an EMBL/GenBank/DDBJ whole genome shotgun (WGS) entry which is preliminary data.</text>
</comment>
<feature type="compositionally biased region" description="Low complexity" evidence="7">
    <location>
        <begin position="279"/>
        <end position="288"/>
    </location>
</feature>
<evidence type="ECO:0000256" key="5">
    <source>
        <dbReference type="ARBA" id="ARBA00022927"/>
    </source>
</evidence>
<dbReference type="PANTHER" id="PTHR22761">
    <property type="entry name" value="CHARGED MULTIVESICULAR BODY PROTEIN"/>
    <property type="match status" value="1"/>
</dbReference>
<dbReference type="GO" id="GO:0032511">
    <property type="term" value="P:late endosome to vacuole transport via multivesicular body sorting pathway"/>
    <property type="evidence" value="ECO:0007669"/>
    <property type="project" value="TreeGrafter"/>
</dbReference>
<feature type="compositionally biased region" description="Basic and acidic residues" evidence="7">
    <location>
        <begin position="53"/>
        <end position="67"/>
    </location>
</feature>
<dbReference type="Pfam" id="PF03357">
    <property type="entry name" value="Snf7"/>
    <property type="match status" value="1"/>
</dbReference>
<evidence type="ECO:0000256" key="1">
    <source>
        <dbReference type="ARBA" id="ARBA00004608"/>
    </source>
</evidence>
<organism evidence="8 9">
    <name type="scientific">Colletotrichum karsti</name>
    <dbReference type="NCBI Taxonomy" id="1095194"/>
    <lineage>
        <taxon>Eukaryota</taxon>
        <taxon>Fungi</taxon>
        <taxon>Dikarya</taxon>
        <taxon>Ascomycota</taxon>
        <taxon>Pezizomycotina</taxon>
        <taxon>Sordariomycetes</taxon>
        <taxon>Hypocreomycetidae</taxon>
        <taxon>Glomerellales</taxon>
        <taxon>Glomerellaceae</taxon>
        <taxon>Colletotrichum</taxon>
        <taxon>Colletotrichum boninense species complex</taxon>
    </lineage>
</organism>
<dbReference type="Gene3D" id="1.10.287.1060">
    <property type="entry name" value="ESAT-6-like"/>
    <property type="match status" value="1"/>
</dbReference>
<evidence type="ECO:0000256" key="4">
    <source>
        <dbReference type="ARBA" id="ARBA00022753"/>
    </source>
</evidence>
<protein>
    <submittedName>
        <fullName evidence="8">Snf7 family protein</fullName>
    </submittedName>
</protein>
<sequence length="312" mass="34620">MTNDVAFIIYKISDGGFPLSPKVDARRRRSIAPRNRAEQSTRPTTTATTIHDAANRRPTTDDLRSSDTKTKLFGLSSADTVHANLPRYTPSNSSKAFEPLTMGGNASKVTAQDKAILDLKLQRDKLHQYQRRITVLTDKETAVAKQMLAKGDKPRALLALRRKKYQESLLQKTDAQLEQLEKLTSSVEFAMIQKDVVFGLQQGTKVLKEIHSEMGGIEHVEKLMGETADAIAYQKEVSDMLGGRISNQDEEEVEDELAALEASVAAEEAIRNPPKQHKLPTVPDTEPVLPEEPEPEPEAQEPARVRQAMLAS</sequence>